<dbReference type="PRINTS" id="PR01775">
    <property type="entry name" value="GLFROXRDTASE"/>
</dbReference>
<dbReference type="InterPro" id="IPR004104">
    <property type="entry name" value="Gfo/Idh/MocA-like_OxRdtase_C"/>
</dbReference>
<evidence type="ECO:0000259" key="4">
    <source>
        <dbReference type="Pfam" id="PF02894"/>
    </source>
</evidence>
<dbReference type="Proteomes" id="UP000772618">
    <property type="component" value="Unassembled WGS sequence"/>
</dbReference>
<dbReference type="Pfam" id="PF02894">
    <property type="entry name" value="GFO_IDH_MocA_C"/>
    <property type="match status" value="1"/>
</dbReference>
<keyword evidence="2" id="KW-0560">Oxidoreductase</keyword>
<dbReference type="PANTHER" id="PTHR22604:SF105">
    <property type="entry name" value="TRANS-1,2-DIHYDROBENZENE-1,2-DIOL DEHYDROGENASE"/>
    <property type="match status" value="1"/>
</dbReference>
<proteinExistence type="inferred from homology"/>
<protein>
    <submittedName>
        <fullName evidence="5">Gfo/Idh/MocA family oxidoreductase</fullName>
    </submittedName>
</protein>
<organism evidence="5 6">
    <name type="scientific">Chryseosolibacter indicus</name>
    <dbReference type="NCBI Taxonomy" id="2782351"/>
    <lineage>
        <taxon>Bacteria</taxon>
        <taxon>Pseudomonadati</taxon>
        <taxon>Bacteroidota</taxon>
        <taxon>Cytophagia</taxon>
        <taxon>Cytophagales</taxon>
        <taxon>Chryseotaleaceae</taxon>
        <taxon>Chryseosolibacter</taxon>
    </lineage>
</organism>
<dbReference type="Gene3D" id="3.40.50.720">
    <property type="entry name" value="NAD(P)-binding Rossmann-like Domain"/>
    <property type="match status" value="1"/>
</dbReference>
<dbReference type="EMBL" id="JAHESD010000004">
    <property type="protein sequence ID" value="MBT1702247.1"/>
    <property type="molecule type" value="Genomic_DNA"/>
</dbReference>
<gene>
    <name evidence="5" type="ORF">KK060_03095</name>
</gene>
<comment type="caution">
    <text evidence="5">The sequence shown here is derived from an EMBL/GenBank/DDBJ whole genome shotgun (WGS) entry which is preliminary data.</text>
</comment>
<name>A0ABS5VNA0_9BACT</name>
<accession>A0ABS5VNA0</accession>
<feature type="domain" description="Gfo/Idh/MocA-like oxidoreductase C-terminal" evidence="4">
    <location>
        <begin position="200"/>
        <end position="382"/>
    </location>
</feature>
<reference evidence="5 6" key="1">
    <citation type="submission" date="2021-05" db="EMBL/GenBank/DDBJ databases">
        <title>A Polyphasic approach of four new species of the genus Ohtaekwangia: Ohtaekwangia histidinii sp. nov., Ohtaekwangia cretensis sp. nov., Ohtaekwangia indiensis sp. nov., Ohtaekwangia reichenbachii sp. nov. from diverse environment.</title>
        <authorList>
            <person name="Octaviana S."/>
        </authorList>
    </citation>
    <scope>NUCLEOTIDE SEQUENCE [LARGE SCALE GENOMIC DNA]</scope>
    <source>
        <strain evidence="5 6">PWU20</strain>
    </source>
</reference>
<dbReference type="PANTHER" id="PTHR22604">
    <property type="entry name" value="OXIDOREDUCTASES"/>
    <property type="match status" value="1"/>
</dbReference>
<feature type="domain" description="Gfo/Idh/MocA-like oxidoreductase N-terminal" evidence="3">
    <location>
        <begin position="59"/>
        <end position="182"/>
    </location>
</feature>
<dbReference type="InterPro" id="IPR000683">
    <property type="entry name" value="Gfo/Idh/MocA-like_OxRdtase_N"/>
</dbReference>
<dbReference type="InterPro" id="IPR050984">
    <property type="entry name" value="Gfo/Idh/MocA_domain"/>
</dbReference>
<dbReference type="InterPro" id="IPR008354">
    <property type="entry name" value="Glc-Fru_OxRdtase_bac"/>
</dbReference>
<evidence type="ECO:0000256" key="1">
    <source>
        <dbReference type="ARBA" id="ARBA00010928"/>
    </source>
</evidence>
<evidence type="ECO:0000313" key="5">
    <source>
        <dbReference type="EMBL" id="MBT1702247.1"/>
    </source>
</evidence>
<dbReference type="SUPFAM" id="SSF55347">
    <property type="entry name" value="Glyceraldehyde-3-phosphate dehydrogenase-like, C-terminal domain"/>
    <property type="match status" value="1"/>
</dbReference>
<comment type="similarity">
    <text evidence="1">Belongs to the Gfo/Idh/MocA family.</text>
</comment>
<dbReference type="Gene3D" id="3.30.360.10">
    <property type="entry name" value="Dihydrodipicolinate Reductase, domain 2"/>
    <property type="match status" value="1"/>
</dbReference>
<keyword evidence="6" id="KW-1185">Reference proteome</keyword>
<dbReference type="SUPFAM" id="SSF51735">
    <property type="entry name" value="NAD(P)-binding Rossmann-fold domains"/>
    <property type="match status" value="1"/>
</dbReference>
<dbReference type="InterPro" id="IPR036291">
    <property type="entry name" value="NAD(P)-bd_dom_sf"/>
</dbReference>
<evidence type="ECO:0000313" key="6">
    <source>
        <dbReference type="Proteomes" id="UP000772618"/>
    </source>
</evidence>
<sequence>MKKSFQLSRRTFIEHSYRYSVAAFSVYSFSSLTSCQSKQEKEEKSEQNVSEQQASKKLGIALVGLGNYSKGQLAPALQETQHCYLSGIVTGSPDKADEWKTKYNIPEKNIYNYENFDQIKDNPDIDIIYVVLPNAMHKEFVVRAAKAGKHVICEKPMAVTVQECDEMIAACKEAGKMLSIGYRLRFEPYNREMTRFGTEKVFGNIKKVIAENGMSDTEGWRLNKALAGGGSLMDVGIYAIQGVRYTTGMEPIAVTAKEGPKKDKDRFKDIEDSLSWTMEMPGGIIAECKTAYTNEMNKLRLEGENGWAELSPAYPYKGIKGETSNGKMDFPEVNQQALQMDAFAQAIKENKPSTVPGEMGKQDVKIIQAIYEAMRTGKKVTIS</sequence>
<evidence type="ECO:0000259" key="3">
    <source>
        <dbReference type="Pfam" id="PF01408"/>
    </source>
</evidence>
<dbReference type="PROSITE" id="PS51257">
    <property type="entry name" value="PROKAR_LIPOPROTEIN"/>
    <property type="match status" value="1"/>
</dbReference>
<dbReference type="Pfam" id="PF01408">
    <property type="entry name" value="GFO_IDH_MocA"/>
    <property type="match status" value="1"/>
</dbReference>
<evidence type="ECO:0000256" key="2">
    <source>
        <dbReference type="ARBA" id="ARBA00023002"/>
    </source>
</evidence>
<dbReference type="RefSeq" id="WP_254152047.1">
    <property type="nucleotide sequence ID" value="NZ_JAHESD010000004.1"/>
</dbReference>